<keyword evidence="3" id="KW-0489">Methyltransferase</keyword>
<reference evidence="3 4" key="1">
    <citation type="submission" date="2022-11" db="EMBL/GenBank/DDBJ databases">
        <title>Biodiversity and phylogenetic relationships of bacteria.</title>
        <authorList>
            <person name="Machado R.A.R."/>
            <person name="Bhat A."/>
            <person name="Loulou A."/>
            <person name="Kallel S."/>
        </authorList>
    </citation>
    <scope>NUCLEOTIDE SEQUENCE [LARGE SCALE GENOMIC DNA]</scope>
    <source>
        <strain evidence="3 4">DSM 13975</strain>
    </source>
</reference>
<keyword evidence="1" id="KW-0175">Coiled coil</keyword>
<dbReference type="Gene3D" id="3.40.50.150">
    <property type="entry name" value="Vaccinia Virus protein VP39"/>
    <property type="match status" value="1"/>
</dbReference>
<dbReference type="SUPFAM" id="SSF53335">
    <property type="entry name" value="S-adenosyl-L-methionine-dependent methyltransferases"/>
    <property type="match status" value="1"/>
</dbReference>
<dbReference type="Gene3D" id="3.40.50.2000">
    <property type="entry name" value="Glycogen Phosphorylase B"/>
    <property type="match status" value="1"/>
</dbReference>
<evidence type="ECO:0000313" key="3">
    <source>
        <dbReference type="EMBL" id="MCX5464221.1"/>
    </source>
</evidence>
<sequence>MSKSINSQDYWNNRFADDWEQNSGPAQSRFFANVTLDNLPSWLIRAVKKQELTLVDWGCAQGDGTDALVRFFDPKSLTGVDFSTESIAAAKKRYGAIDFLAEDWLQESFSELGKEYDFVFSSNTLEHFHDPFEVIKKISSKAKLGLIFALPYREYDRIDEHFFTFTKDNLPTRIGRFSLFWSKVVDCSLIKNTMWAGDQVILVYADSAWAFNHSEFLGDMHIDSGVVNEPLAGYDSLSWHREYEFSKILKHSLAKISTELDNIKDGLSQQKKNNKFLRDQVSELKGSIRQKEDLINMLKNSTSWRITKPLRMAGDFSKKIRLTDFSHCLLKNVYKVLPESIKKRLHGLKAKYLNKRYSSFVDNQEGVSLLDAPEWLLVANGCEKLAVVPCGFEFDELVNQRPINFAKCFSQKGIKTLFVSWQWSPDEQQEKADSEVYPNVWQVPLYDFIKYLPLLNGDRQESIYLATLPAEILVDPMYLLRSKGFNVIYDVMDNWEEFFNAGQAPWYTAEAEELAVLSADGVTVVAPALREKFLHLRKDIEVVGNGFSSTVIGENNAMISLGKSESGGEKVIGYVGHLTDAWFEWDLLFSLATQFPTYRFEIIGYGEPDWVVGKLHQFENVSLIGKVLPKDLHRYVKNWNMALIPFKDGALAQSVDPIKIYEYLYFGLPVLVTGIEHLKSYPYTEVADKYNAAEKLEKLLSLNVDYSCIQIFLADCTWDKRFEQILDTVSRKPAMSVLYA</sequence>
<dbReference type="InterPro" id="IPR013217">
    <property type="entry name" value="Methyltransf_12"/>
</dbReference>
<protein>
    <submittedName>
        <fullName evidence="3">Methyltransferase domain-containing protein</fullName>
    </submittedName>
</protein>
<dbReference type="InterPro" id="IPR029063">
    <property type="entry name" value="SAM-dependent_MTases_sf"/>
</dbReference>
<evidence type="ECO:0000313" key="4">
    <source>
        <dbReference type="Proteomes" id="UP001209916"/>
    </source>
</evidence>
<organism evidence="3 4">
    <name type="scientific">Alcaligenes parafaecalis</name>
    <dbReference type="NCBI Taxonomy" id="171260"/>
    <lineage>
        <taxon>Bacteria</taxon>
        <taxon>Pseudomonadati</taxon>
        <taxon>Pseudomonadota</taxon>
        <taxon>Betaproteobacteria</taxon>
        <taxon>Burkholderiales</taxon>
        <taxon>Alcaligenaceae</taxon>
        <taxon>Alcaligenes</taxon>
    </lineage>
</organism>
<keyword evidence="3" id="KW-0808">Transferase</keyword>
<dbReference type="RefSeq" id="WP_266120734.1">
    <property type="nucleotide sequence ID" value="NZ_JAPKNA010000002.1"/>
</dbReference>
<dbReference type="Proteomes" id="UP001209916">
    <property type="component" value="Unassembled WGS sequence"/>
</dbReference>
<name>A0ABT3VM74_9BURK</name>
<proteinExistence type="predicted"/>
<feature type="domain" description="Methyltransferase type 12" evidence="2">
    <location>
        <begin position="56"/>
        <end position="140"/>
    </location>
</feature>
<comment type="caution">
    <text evidence="3">The sequence shown here is derived from an EMBL/GenBank/DDBJ whole genome shotgun (WGS) entry which is preliminary data.</text>
</comment>
<keyword evidence="4" id="KW-1185">Reference proteome</keyword>
<dbReference type="CDD" id="cd02440">
    <property type="entry name" value="AdoMet_MTases"/>
    <property type="match status" value="1"/>
</dbReference>
<dbReference type="SUPFAM" id="SSF53756">
    <property type="entry name" value="UDP-Glycosyltransferase/glycogen phosphorylase"/>
    <property type="match status" value="1"/>
</dbReference>
<accession>A0ABT3VM74</accession>
<evidence type="ECO:0000256" key="1">
    <source>
        <dbReference type="SAM" id="Coils"/>
    </source>
</evidence>
<dbReference type="EMBL" id="JAPKNA010000002">
    <property type="protein sequence ID" value="MCX5464221.1"/>
    <property type="molecule type" value="Genomic_DNA"/>
</dbReference>
<evidence type="ECO:0000259" key="2">
    <source>
        <dbReference type="Pfam" id="PF08242"/>
    </source>
</evidence>
<gene>
    <name evidence="3" type="ORF">OSH09_08495</name>
</gene>
<dbReference type="GO" id="GO:0008168">
    <property type="term" value="F:methyltransferase activity"/>
    <property type="evidence" value="ECO:0007669"/>
    <property type="project" value="UniProtKB-KW"/>
</dbReference>
<feature type="coiled-coil region" evidence="1">
    <location>
        <begin position="260"/>
        <end position="294"/>
    </location>
</feature>
<dbReference type="GO" id="GO:0032259">
    <property type="term" value="P:methylation"/>
    <property type="evidence" value="ECO:0007669"/>
    <property type="project" value="UniProtKB-KW"/>
</dbReference>
<dbReference type="Pfam" id="PF08242">
    <property type="entry name" value="Methyltransf_12"/>
    <property type="match status" value="1"/>
</dbReference>